<keyword evidence="5" id="KW-1185">Reference proteome</keyword>
<proteinExistence type="inferred from homology"/>
<dbReference type="AlphaFoldDB" id="A0A1Y2N2L2"/>
<evidence type="ECO:0000313" key="5">
    <source>
        <dbReference type="Proteomes" id="UP000194360"/>
    </source>
</evidence>
<gene>
    <name evidence="4" type="ORF">BG845_01734</name>
</gene>
<accession>A0A1Y2N2L2</accession>
<name>A0A1Y2N2L2_PSEAH</name>
<feature type="transmembrane region" description="Helical" evidence="2">
    <location>
        <begin position="157"/>
        <end position="179"/>
    </location>
</feature>
<keyword evidence="2" id="KW-0472">Membrane</keyword>
<dbReference type="GO" id="GO:0005886">
    <property type="term" value="C:plasma membrane"/>
    <property type="evidence" value="ECO:0007669"/>
    <property type="project" value="TreeGrafter"/>
</dbReference>
<reference evidence="4 5" key="1">
    <citation type="submission" date="2016-09" db="EMBL/GenBank/DDBJ databases">
        <title>Pseudonocardia autotrophica DSM535, a candidate organism with high potential of specific P450 cytochromes.</title>
        <authorList>
            <person name="Grumaz C."/>
            <person name="Vainshtein Y."/>
            <person name="Kirstahler P."/>
            <person name="Sohn K."/>
        </authorList>
    </citation>
    <scope>NUCLEOTIDE SEQUENCE [LARGE SCALE GENOMIC DNA]</scope>
    <source>
        <strain evidence="4 5">DSM 535</strain>
    </source>
</reference>
<dbReference type="STRING" id="2074.BG845_01734"/>
<dbReference type="EMBL" id="MIGB01000007">
    <property type="protein sequence ID" value="OSY41706.1"/>
    <property type="molecule type" value="Genomic_DNA"/>
</dbReference>
<dbReference type="Gene3D" id="1.20.120.1220">
    <property type="match status" value="1"/>
</dbReference>
<feature type="domain" description="Prepilin type IV endopeptidase peptidase" evidence="3">
    <location>
        <begin position="67"/>
        <end position="172"/>
    </location>
</feature>
<comment type="caution">
    <text evidence="4">The sequence shown here is derived from an EMBL/GenBank/DDBJ whole genome shotgun (WGS) entry which is preliminary data.</text>
</comment>
<dbReference type="InterPro" id="IPR000045">
    <property type="entry name" value="Prepilin_IV_endopep_pep"/>
</dbReference>
<dbReference type="PANTHER" id="PTHR30487:SF0">
    <property type="entry name" value="PREPILIN LEADER PEPTIDASE_N-METHYLTRANSFERASE-RELATED"/>
    <property type="match status" value="1"/>
</dbReference>
<feature type="transmembrane region" description="Helical" evidence="2">
    <location>
        <begin position="117"/>
        <end position="137"/>
    </location>
</feature>
<feature type="transmembrane region" description="Helical" evidence="2">
    <location>
        <begin position="39"/>
        <end position="57"/>
    </location>
</feature>
<dbReference type="PANTHER" id="PTHR30487">
    <property type="entry name" value="TYPE 4 PREPILIN-LIKE PROTEINS LEADER PEPTIDE-PROCESSING ENZYME"/>
    <property type="match status" value="1"/>
</dbReference>
<sequence>METHLLGLLTGGAAGVAAGMSTRYGLGRCARLSAPGCPAALAVGGAGLGLLVAGGLLGVRWLPLLAVLGWLAVAGTITDLAHRRLPNALTLPALPLVLLAAVPAGGPAVLRGAAGALLLGGAYAAVHLVSPVAMGAGDVKLAGPVGAAVAAPGWAGLPVAAGLAVLVSGVVAVLALLSGRAHRGSGLPHGPVLLGAALSAVLLAVTGTVTCSGAVICG</sequence>
<feature type="transmembrane region" description="Helical" evidence="2">
    <location>
        <begin position="88"/>
        <end position="110"/>
    </location>
</feature>
<dbReference type="GO" id="GO:0004190">
    <property type="term" value="F:aspartic-type endopeptidase activity"/>
    <property type="evidence" value="ECO:0007669"/>
    <property type="project" value="InterPro"/>
</dbReference>
<organism evidence="4 5">
    <name type="scientific">Pseudonocardia autotrophica</name>
    <name type="common">Amycolata autotrophica</name>
    <name type="synonym">Nocardia autotrophica</name>
    <dbReference type="NCBI Taxonomy" id="2074"/>
    <lineage>
        <taxon>Bacteria</taxon>
        <taxon>Bacillati</taxon>
        <taxon>Actinomycetota</taxon>
        <taxon>Actinomycetes</taxon>
        <taxon>Pseudonocardiales</taxon>
        <taxon>Pseudonocardiaceae</taxon>
        <taxon>Pseudonocardia</taxon>
    </lineage>
</organism>
<dbReference type="RefSeq" id="WP_085912034.1">
    <property type="nucleotide sequence ID" value="NZ_AP018920.1"/>
</dbReference>
<keyword evidence="2" id="KW-1133">Transmembrane helix</keyword>
<keyword evidence="2" id="KW-0812">Transmembrane</keyword>
<comment type="similarity">
    <text evidence="1">Belongs to the peptidase A24 family.</text>
</comment>
<feature type="transmembrane region" description="Helical" evidence="2">
    <location>
        <begin position="64"/>
        <end position="82"/>
    </location>
</feature>
<evidence type="ECO:0000313" key="4">
    <source>
        <dbReference type="EMBL" id="OSY41706.1"/>
    </source>
</evidence>
<dbReference type="GO" id="GO:0006465">
    <property type="term" value="P:signal peptide processing"/>
    <property type="evidence" value="ECO:0007669"/>
    <property type="project" value="TreeGrafter"/>
</dbReference>
<feature type="transmembrane region" description="Helical" evidence="2">
    <location>
        <begin position="191"/>
        <end position="216"/>
    </location>
</feature>
<evidence type="ECO:0000256" key="1">
    <source>
        <dbReference type="ARBA" id="ARBA00005801"/>
    </source>
</evidence>
<evidence type="ECO:0000256" key="2">
    <source>
        <dbReference type="SAM" id="Phobius"/>
    </source>
</evidence>
<protein>
    <submittedName>
        <fullName evidence="4">Type IV leader peptidase family protein</fullName>
    </submittedName>
</protein>
<dbReference type="InterPro" id="IPR050882">
    <property type="entry name" value="Prepilin_peptidase/N-MTase"/>
</dbReference>
<dbReference type="Proteomes" id="UP000194360">
    <property type="component" value="Unassembled WGS sequence"/>
</dbReference>
<dbReference type="Pfam" id="PF01478">
    <property type="entry name" value="Peptidase_A24"/>
    <property type="match status" value="1"/>
</dbReference>
<evidence type="ECO:0000259" key="3">
    <source>
        <dbReference type="Pfam" id="PF01478"/>
    </source>
</evidence>